<proteinExistence type="predicted"/>
<keyword evidence="2" id="KW-1185">Reference proteome</keyword>
<name>A0ACC3S480_9PEZI</name>
<dbReference type="Proteomes" id="UP001320706">
    <property type="component" value="Unassembled WGS sequence"/>
</dbReference>
<comment type="caution">
    <text evidence="1">The sequence shown here is derived from an EMBL/GenBank/DDBJ whole genome shotgun (WGS) entry which is preliminary data.</text>
</comment>
<dbReference type="EMBL" id="JAMKPW020000044">
    <property type="protein sequence ID" value="KAK8192637.1"/>
    <property type="molecule type" value="Genomic_DNA"/>
</dbReference>
<gene>
    <name evidence="1" type="ORF">M8818_007809</name>
</gene>
<sequence>MDAECVVHFKPRKPRRPSERDTTAAPVGVTVAVHCSTLDRGQPSVHTNVPKEAVRWTQTCSESSHPRTDVTACAHGCLKPDYSLDKPRTDLPMPRSAGVMFADLQSEDSVGAADVQWHRSKVSWQPL</sequence>
<accession>A0ACC3S480</accession>
<evidence type="ECO:0000313" key="2">
    <source>
        <dbReference type="Proteomes" id="UP001320706"/>
    </source>
</evidence>
<organism evidence="1 2">
    <name type="scientific">Zalaria obscura</name>
    <dbReference type="NCBI Taxonomy" id="2024903"/>
    <lineage>
        <taxon>Eukaryota</taxon>
        <taxon>Fungi</taxon>
        <taxon>Dikarya</taxon>
        <taxon>Ascomycota</taxon>
        <taxon>Pezizomycotina</taxon>
        <taxon>Dothideomycetes</taxon>
        <taxon>Dothideomycetidae</taxon>
        <taxon>Dothideales</taxon>
        <taxon>Zalariaceae</taxon>
        <taxon>Zalaria</taxon>
    </lineage>
</organism>
<reference evidence="1" key="1">
    <citation type="submission" date="2024-02" db="EMBL/GenBank/DDBJ databases">
        <title>Metagenome Assembled Genome of Zalaria obscura JY119.</title>
        <authorList>
            <person name="Vighnesh L."/>
            <person name="Jagadeeshwari U."/>
            <person name="Venkata Ramana C."/>
            <person name="Sasikala C."/>
        </authorList>
    </citation>
    <scope>NUCLEOTIDE SEQUENCE</scope>
    <source>
        <strain evidence="1">JY119</strain>
    </source>
</reference>
<protein>
    <submittedName>
        <fullName evidence="1">Uncharacterized protein</fullName>
    </submittedName>
</protein>
<evidence type="ECO:0000313" key="1">
    <source>
        <dbReference type="EMBL" id="KAK8192637.1"/>
    </source>
</evidence>